<reference evidence="2" key="1">
    <citation type="submission" date="2019-10" db="EMBL/GenBank/DDBJ databases">
        <title>The sequence and de novo assembly of the wild yak genome.</title>
        <authorList>
            <person name="Liu Y."/>
        </authorList>
    </citation>
    <scope>NUCLEOTIDE SEQUENCE [LARGE SCALE GENOMIC DNA]</scope>
    <source>
        <strain evidence="2">WY2019</strain>
    </source>
</reference>
<dbReference type="EMBL" id="VBQZ03000046">
    <property type="protein sequence ID" value="MXQ88525.1"/>
    <property type="molecule type" value="Genomic_DNA"/>
</dbReference>
<dbReference type="Proteomes" id="UP000322234">
    <property type="component" value="Unassembled WGS sequence"/>
</dbReference>
<evidence type="ECO:0000256" key="1">
    <source>
        <dbReference type="SAM" id="MobiDB-lite"/>
    </source>
</evidence>
<name>A0A6B0REW4_9CETA</name>
<keyword evidence="3" id="KW-1185">Reference proteome</keyword>
<feature type="region of interest" description="Disordered" evidence="1">
    <location>
        <begin position="1"/>
        <end position="26"/>
    </location>
</feature>
<proteinExistence type="predicted"/>
<organism evidence="2 3">
    <name type="scientific">Bos mutus</name>
    <name type="common">wild yak</name>
    <dbReference type="NCBI Taxonomy" id="72004"/>
    <lineage>
        <taxon>Eukaryota</taxon>
        <taxon>Metazoa</taxon>
        <taxon>Chordata</taxon>
        <taxon>Craniata</taxon>
        <taxon>Vertebrata</taxon>
        <taxon>Euteleostomi</taxon>
        <taxon>Mammalia</taxon>
        <taxon>Eutheria</taxon>
        <taxon>Laurasiatheria</taxon>
        <taxon>Artiodactyla</taxon>
        <taxon>Ruminantia</taxon>
        <taxon>Pecora</taxon>
        <taxon>Bovidae</taxon>
        <taxon>Bovinae</taxon>
        <taxon>Bos</taxon>
    </lineage>
</organism>
<gene>
    <name evidence="2" type="ORF">E5288_WYG006773</name>
</gene>
<evidence type="ECO:0000313" key="2">
    <source>
        <dbReference type="EMBL" id="MXQ88525.1"/>
    </source>
</evidence>
<dbReference type="AlphaFoldDB" id="A0A6B0REW4"/>
<comment type="caution">
    <text evidence="2">The sequence shown here is derived from an EMBL/GenBank/DDBJ whole genome shotgun (WGS) entry which is preliminary data.</text>
</comment>
<protein>
    <submittedName>
        <fullName evidence="2">Uncharacterized protein</fullName>
    </submittedName>
</protein>
<sequence>MSDRAQRPSVSVTAAQAQGSQPRVSAAADRNRLLLDGPLGCPIHRGVWVQYLDVTRGRFPPTFRERFRFPVYAHGPLAYSESLEGNKMEQPERYLKILAFLRPVSVMKLTTSAAGLHTLPCREVSVTLAGCLASSG</sequence>
<accession>A0A6B0REW4</accession>
<evidence type="ECO:0000313" key="3">
    <source>
        <dbReference type="Proteomes" id="UP000322234"/>
    </source>
</evidence>
<feature type="compositionally biased region" description="Polar residues" evidence="1">
    <location>
        <begin position="8"/>
        <end position="23"/>
    </location>
</feature>